<dbReference type="Proteomes" id="UP000291343">
    <property type="component" value="Unassembled WGS sequence"/>
</dbReference>
<evidence type="ECO:0000256" key="1">
    <source>
        <dbReference type="ARBA" id="ARBA00004609"/>
    </source>
</evidence>
<dbReference type="STRING" id="195883.A0A482WSX6"/>
<keyword evidence="10 12" id="KW-0449">Lipoprotein</keyword>
<evidence type="ECO:0000313" key="14">
    <source>
        <dbReference type="EMBL" id="RZF36100.1"/>
    </source>
</evidence>
<dbReference type="GO" id="GO:0005886">
    <property type="term" value="C:plasma membrane"/>
    <property type="evidence" value="ECO:0007669"/>
    <property type="project" value="UniProtKB-SubCell"/>
</dbReference>
<evidence type="ECO:0000256" key="8">
    <source>
        <dbReference type="ARBA" id="ARBA00023180"/>
    </source>
</evidence>
<dbReference type="PANTHER" id="PTHR10822">
    <property type="entry name" value="GLYPICAN"/>
    <property type="match status" value="1"/>
</dbReference>
<keyword evidence="8" id="KW-0325">Glycoprotein</keyword>
<keyword evidence="6 12" id="KW-0654">Proteoglycan</keyword>
<comment type="subcellular location">
    <subcellularLocation>
        <location evidence="1 12">Cell membrane</location>
        <topology evidence="1 12">Lipid-anchor</topology>
        <topology evidence="1 12">GPI-anchor</topology>
    </subcellularLocation>
</comment>
<dbReference type="InParanoid" id="A0A482WSX6"/>
<comment type="caution">
    <text evidence="14">The sequence shown here is derived from an EMBL/GenBank/DDBJ whole genome shotgun (WGS) entry which is preliminary data.</text>
</comment>
<comment type="similarity">
    <text evidence="2 11">Belongs to the glypican family.</text>
</comment>
<evidence type="ECO:0000256" key="13">
    <source>
        <dbReference type="SAM" id="MobiDB-lite"/>
    </source>
</evidence>
<evidence type="ECO:0000256" key="12">
    <source>
        <dbReference type="RuleBase" id="RU003519"/>
    </source>
</evidence>
<keyword evidence="3" id="KW-1003">Cell membrane</keyword>
<feature type="region of interest" description="Disordered" evidence="13">
    <location>
        <begin position="529"/>
        <end position="600"/>
    </location>
</feature>
<evidence type="ECO:0000256" key="7">
    <source>
        <dbReference type="ARBA" id="ARBA00023136"/>
    </source>
</evidence>
<evidence type="ECO:0000256" key="10">
    <source>
        <dbReference type="ARBA" id="ARBA00023288"/>
    </source>
</evidence>
<feature type="region of interest" description="Disordered" evidence="13">
    <location>
        <begin position="362"/>
        <end position="408"/>
    </location>
</feature>
<feature type="compositionally biased region" description="Basic and acidic residues" evidence="13">
    <location>
        <begin position="362"/>
        <end position="371"/>
    </location>
</feature>
<name>A0A482WSX6_LAOST</name>
<dbReference type="AlphaFoldDB" id="A0A482WSX6"/>
<dbReference type="GO" id="GO:0045202">
    <property type="term" value="C:synapse"/>
    <property type="evidence" value="ECO:0007669"/>
    <property type="project" value="TreeGrafter"/>
</dbReference>
<dbReference type="GO" id="GO:0005576">
    <property type="term" value="C:extracellular region"/>
    <property type="evidence" value="ECO:0007669"/>
    <property type="project" value="TreeGrafter"/>
</dbReference>
<feature type="region of interest" description="Disordered" evidence="13">
    <location>
        <begin position="208"/>
        <end position="233"/>
    </location>
</feature>
<evidence type="ECO:0000256" key="2">
    <source>
        <dbReference type="ARBA" id="ARBA00010260"/>
    </source>
</evidence>
<keyword evidence="5" id="KW-0732">Signal</keyword>
<dbReference type="PANTHER" id="PTHR10822:SF30">
    <property type="entry name" value="DALLY-LIKE, ISOFORM A"/>
    <property type="match status" value="1"/>
</dbReference>
<sequence length="647" mass="72396">MFKRTYGIIYEEHSYVFTDLFEELERYYAKGRVDLLEAMENFFNVLYQKMFTVLNQQYRFDDRYLICVSDHMKELKPFGDVPQKLSLQLKRSFVATRTFAQALAVAGEVAGNMVNVSMRQPAAGCRILTLTMLPATSPATASACANVRVATNDRFNVMDKLVERLLGPFNIEMVVQPINIKISEAIMNFQESSAQVSQRVFSSCGKPMLGRRRRSADHGSAEPPRFSGSTFRRKYEREPEVLRPRFRRGLETYGSEREVDLRFNQGELDTDLRLERENQVVSGDLRFRRSDGLKPEFNSDLRFRRAKDNSRFRRENVDSRFREDVSDPRFRREVEPSVPVLISRLGVKDEVKLRLRRETLDGDSRLRRDPGNKGSSAAGGELSTERLQFPRAGKHANQGGSGSGDEDGDDLYGIGLDKLMKDIRLRVRDTKQFWARLPYQMCNGDSVASGPGKDDSCWNGAQKARYENRVTGDGLNFQQKNPEVVVDVSRPSTLLNEQIYALKTINNKLKAAHMGVDVDWIDIEESFAGSGSGSGAGPTPTDDDDNRDVTDDTEPDDPVETGSGEGEVPPSSSSPSPPPSNNDEDNRVHPSLGGGGHSNGYNVTVNGNAIAGSSSYSGRVTLNRALVTYLVPVVVVWFGNGVTEWMQ</sequence>
<dbReference type="InterPro" id="IPR001863">
    <property type="entry name" value="Glypican"/>
</dbReference>
<evidence type="ECO:0000256" key="11">
    <source>
        <dbReference type="RuleBase" id="RU003518"/>
    </source>
</evidence>
<dbReference type="GO" id="GO:0098552">
    <property type="term" value="C:side of membrane"/>
    <property type="evidence" value="ECO:0007669"/>
    <property type="project" value="UniProtKB-KW"/>
</dbReference>
<gene>
    <name evidence="14" type="ORF">LSTR_LSTR010511</name>
</gene>
<keyword evidence="15" id="KW-1185">Reference proteome</keyword>
<evidence type="ECO:0000256" key="9">
    <source>
        <dbReference type="ARBA" id="ARBA00023207"/>
    </source>
</evidence>
<evidence type="ECO:0000256" key="3">
    <source>
        <dbReference type="ARBA" id="ARBA00022475"/>
    </source>
</evidence>
<dbReference type="OrthoDB" id="10010764at2759"/>
<evidence type="ECO:0000256" key="4">
    <source>
        <dbReference type="ARBA" id="ARBA00022622"/>
    </source>
</evidence>
<dbReference type="GO" id="GO:0016477">
    <property type="term" value="P:cell migration"/>
    <property type="evidence" value="ECO:0007669"/>
    <property type="project" value="TreeGrafter"/>
</dbReference>
<dbReference type="GO" id="GO:0009986">
    <property type="term" value="C:cell surface"/>
    <property type="evidence" value="ECO:0007669"/>
    <property type="project" value="TreeGrafter"/>
</dbReference>
<dbReference type="GO" id="GO:0009966">
    <property type="term" value="P:regulation of signal transduction"/>
    <property type="evidence" value="ECO:0007669"/>
    <property type="project" value="InterPro"/>
</dbReference>
<protein>
    <recommendedName>
        <fullName evidence="16">Glypican</fullName>
    </recommendedName>
</protein>
<dbReference type="GO" id="GO:1905475">
    <property type="term" value="P:regulation of protein localization to membrane"/>
    <property type="evidence" value="ECO:0007669"/>
    <property type="project" value="TreeGrafter"/>
</dbReference>
<feature type="compositionally biased region" description="Acidic residues" evidence="13">
    <location>
        <begin position="541"/>
        <end position="559"/>
    </location>
</feature>
<keyword evidence="7 12" id="KW-0472">Membrane</keyword>
<accession>A0A482WSX6</accession>
<organism evidence="14 15">
    <name type="scientific">Laodelphax striatellus</name>
    <name type="common">Small brown planthopper</name>
    <name type="synonym">Delphax striatella</name>
    <dbReference type="NCBI Taxonomy" id="195883"/>
    <lineage>
        <taxon>Eukaryota</taxon>
        <taxon>Metazoa</taxon>
        <taxon>Ecdysozoa</taxon>
        <taxon>Arthropoda</taxon>
        <taxon>Hexapoda</taxon>
        <taxon>Insecta</taxon>
        <taxon>Pterygota</taxon>
        <taxon>Neoptera</taxon>
        <taxon>Paraneoptera</taxon>
        <taxon>Hemiptera</taxon>
        <taxon>Auchenorrhyncha</taxon>
        <taxon>Fulgoroidea</taxon>
        <taxon>Delphacidae</taxon>
        <taxon>Criomorphinae</taxon>
        <taxon>Laodelphax</taxon>
    </lineage>
</organism>
<reference evidence="14 15" key="1">
    <citation type="journal article" date="2017" name="Gigascience">
        <title>Genome sequence of the small brown planthopper, Laodelphax striatellus.</title>
        <authorList>
            <person name="Zhu J."/>
            <person name="Jiang F."/>
            <person name="Wang X."/>
            <person name="Yang P."/>
            <person name="Bao Y."/>
            <person name="Zhao W."/>
            <person name="Wang W."/>
            <person name="Lu H."/>
            <person name="Wang Q."/>
            <person name="Cui N."/>
            <person name="Li J."/>
            <person name="Chen X."/>
            <person name="Luo L."/>
            <person name="Yu J."/>
            <person name="Kang L."/>
            <person name="Cui F."/>
        </authorList>
    </citation>
    <scope>NUCLEOTIDE SEQUENCE [LARGE SCALE GENOMIC DNA]</scope>
    <source>
        <strain evidence="14">Lst14</strain>
    </source>
</reference>
<evidence type="ECO:0000256" key="5">
    <source>
        <dbReference type="ARBA" id="ARBA00022729"/>
    </source>
</evidence>
<dbReference type="FunCoup" id="A0A482WSX6">
    <property type="interactions" value="434"/>
</dbReference>
<keyword evidence="4 12" id="KW-0336">GPI-anchor</keyword>
<dbReference type="Pfam" id="PF01153">
    <property type="entry name" value="Glypican"/>
    <property type="match status" value="3"/>
</dbReference>
<proteinExistence type="inferred from homology"/>
<comment type="function">
    <text evidence="12">Cell surface proteoglycan.</text>
</comment>
<evidence type="ECO:0000256" key="6">
    <source>
        <dbReference type="ARBA" id="ARBA00022974"/>
    </source>
</evidence>
<evidence type="ECO:0008006" key="16">
    <source>
        <dbReference type="Google" id="ProtNLM"/>
    </source>
</evidence>
<evidence type="ECO:0000313" key="15">
    <source>
        <dbReference type="Proteomes" id="UP000291343"/>
    </source>
</evidence>
<dbReference type="EMBL" id="QKKF02027131">
    <property type="protein sequence ID" value="RZF36100.1"/>
    <property type="molecule type" value="Genomic_DNA"/>
</dbReference>
<keyword evidence="9 12" id="KW-0357">Heparan sulfate</keyword>